<evidence type="ECO:0000313" key="10">
    <source>
        <dbReference type="Proteomes" id="UP000694864"/>
    </source>
</evidence>
<dbReference type="Pfam" id="PF00067">
    <property type="entry name" value="p450"/>
    <property type="match status" value="1"/>
</dbReference>
<dbReference type="PRINTS" id="PR00463">
    <property type="entry name" value="EP450I"/>
</dbReference>
<organism evidence="10 11">
    <name type="scientific">Camelina sativa</name>
    <name type="common">False flax</name>
    <name type="synonym">Myagrum sativum</name>
    <dbReference type="NCBI Taxonomy" id="90675"/>
    <lineage>
        <taxon>Eukaryota</taxon>
        <taxon>Viridiplantae</taxon>
        <taxon>Streptophyta</taxon>
        <taxon>Embryophyta</taxon>
        <taxon>Tracheophyta</taxon>
        <taxon>Spermatophyta</taxon>
        <taxon>Magnoliopsida</taxon>
        <taxon>eudicotyledons</taxon>
        <taxon>Gunneridae</taxon>
        <taxon>Pentapetalae</taxon>
        <taxon>rosids</taxon>
        <taxon>malvids</taxon>
        <taxon>Brassicales</taxon>
        <taxon>Brassicaceae</taxon>
        <taxon>Camelineae</taxon>
        <taxon>Camelina</taxon>
    </lineage>
</organism>
<keyword evidence="4 9" id="KW-0812">Transmembrane</keyword>
<evidence type="ECO:0000256" key="7">
    <source>
        <dbReference type="ARBA" id="ARBA00023004"/>
    </source>
</evidence>
<evidence type="ECO:0000256" key="9">
    <source>
        <dbReference type="SAM" id="Phobius"/>
    </source>
</evidence>
<keyword evidence="7 8" id="KW-0408">Iron</keyword>
<evidence type="ECO:0000256" key="1">
    <source>
        <dbReference type="ARBA" id="ARBA00004167"/>
    </source>
</evidence>
<dbReference type="PANTHER" id="PTHR24286:SF230">
    <property type="entry name" value="CYTOCHROME P450, FAMILY 702, SUBFAMILY A, POLYPEPTIDE 5-RELATED"/>
    <property type="match status" value="1"/>
</dbReference>
<dbReference type="RefSeq" id="XP_010449951.1">
    <property type="nucleotide sequence ID" value="XM_010451649.2"/>
</dbReference>
<dbReference type="InterPro" id="IPR001128">
    <property type="entry name" value="Cyt_P450"/>
</dbReference>
<evidence type="ECO:0000256" key="8">
    <source>
        <dbReference type="RuleBase" id="RU000461"/>
    </source>
</evidence>
<keyword evidence="5 8" id="KW-0479">Metal-binding</keyword>
<dbReference type="PRINTS" id="PR00385">
    <property type="entry name" value="P450"/>
</dbReference>
<reference evidence="10" key="1">
    <citation type="journal article" date="2014" name="Nat. Commun.">
        <title>The emerging biofuel crop Camelina sativa retains a highly undifferentiated hexaploid genome structure.</title>
        <authorList>
            <person name="Kagale S."/>
            <person name="Koh C."/>
            <person name="Nixon J."/>
            <person name="Bollina V."/>
            <person name="Clarke W.E."/>
            <person name="Tuteja R."/>
            <person name="Spillane C."/>
            <person name="Robinson S.J."/>
            <person name="Links M.G."/>
            <person name="Clarke C."/>
            <person name="Higgins E.E."/>
            <person name="Huebert T."/>
            <person name="Sharpe A.G."/>
            <person name="Parkin I.A."/>
        </authorList>
    </citation>
    <scope>NUCLEOTIDE SEQUENCE [LARGE SCALE GENOMIC DNA]</scope>
    <source>
        <strain evidence="10">cv. DH55</strain>
    </source>
</reference>
<feature type="transmembrane region" description="Helical" evidence="9">
    <location>
        <begin position="6"/>
        <end position="24"/>
    </location>
</feature>
<comment type="similarity">
    <text evidence="2 8">Belongs to the cytochrome P450 family.</text>
</comment>
<protein>
    <submittedName>
        <fullName evidence="11">Cytochrome P450 708A2-like</fullName>
    </submittedName>
</protein>
<dbReference type="GeneID" id="104732120"/>
<evidence type="ECO:0000256" key="5">
    <source>
        <dbReference type="ARBA" id="ARBA00022723"/>
    </source>
</evidence>
<keyword evidence="6 9" id="KW-1133">Transmembrane helix</keyword>
<keyword evidence="8" id="KW-0503">Monooxygenase</keyword>
<evidence type="ECO:0000256" key="2">
    <source>
        <dbReference type="ARBA" id="ARBA00010617"/>
    </source>
</evidence>
<sequence length="480" mass="54936">MVEVYELWAAILSLIVVKLCHWIYQWRNPKSNGKLPPGSMGFPIIGETFEFMKLHDAIHLPAFVKKKVLRHGPLFRTSLFGGKVIISTDIGVNMEIAKTNNIPGMPKSLKRLFGENNLFVNLETHKHARSLTNQFLGSQGLKLRMIQDIDLLSRTHMEEGARNGSLDIKETSSKIIVECLAKKVLGDMEPEAAKELTLCWTYFPREWFRFSWNVPGTGAYRMVKAKNRMMKVLKETILKKRALGEEFGEVFKIIFGEMDGGADTISVEKAIDYIFTLFVIANETTPGVLAATIKLISNNPKVMQELKREHEGIVRGKIEKEEKADLTWEDYKSMTFTHMVITESLRITSTAPTVLRIIDREYQFGDYTIPAGWIFMGYPYVHFNPEKYEDPSVFNPWRWKGKDLSVNVSKTFLPFGSGSRLCVGAEFVKLQMAIFIHHLSRYRWSMKTETTVLRRFILMLPSGSDVQISYDTEEDSSVGY</sequence>
<dbReference type="InterPro" id="IPR036396">
    <property type="entry name" value="Cyt_P450_sf"/>
</dbReference>
<keyword evidence="3 8" id="KW-0349">Heme</keyword>
<gene>
    <name evidence="11" type="primary">LOC104732120</name>
</gene>
<dbReference type="SUPFAM" id="SSF48264">
    <property type="entry name" value="Cytochrome P450"/>
    <property type="match status" value="1"/>
</dbReference>
<dbReference type="PROSITE" id="PS00086">
    <property type="entry name" value="CYTOCHROME_P450"/>
    <property type="match status" value="1"/>
</dbReference>
<dbReference type="Proteomes" id="UP000694864">
    <property type="component" value="Chromosome 12"/>
</dbReference>
<dbReference type="CDD" id="cd11043">
    <property type="entry name" value="CYP90-like"/>
    <property type="match status" value="1"/>
</dbReference>
<comment type="subcellular location">
    <subcellularLocation>
        <location evidence="1">Membrane</location>
        <topology evidence="1">Single-pass membrane protein</topology>
    </subcellularLocation>
</comment>
<reference evidence="11" key="2">
    <citation type="submission" date="2025-08" db="UniProtKB">
        <authorList>
            <consortium name="RefSeq"/>
        </authorList>
    </citation>
    <scope>IDENTIFICATION</scope>
    <source>
        <tissue evidence="11">Leaf</tissue>
    </source>
</reference>
<dbReference type="InterPro" id="IPR002401">
    <property type="entry name" value="Cyt_P450_E_grp-I"/>
</dbReference>
<evidence type="ECO:0000313" key="11">
    <source>
        <dbReference type="RefSeq" id="XP_010449951.1"/>
    </source>
</evidence>
<dbReference type="InterPro" id="IPR017972">
    <property type="entry name" value="Cyt_P450_CS"/>
</dbReference>
<evidence type="ECO:0000256" key="6">
    <source>
        <dbReference type="ARBA" id="ARBA00022989"/>
    </source>
</evidence>
<evidence type="ECO:0000256" key="3">
    <source>
        <dbReference type="ARBA" id="ARBA00022617"/>
    </source>
</evidence>
<keyword evidence="8" id="KW-0560">Oxidoreductase</keyword>
<dbReference type="PANTHER" id="PTHR24286">
    <property type="entry name" value="CYTOCHROME P450 26"/>
    <property type="match status" value="1"/>
</dbReference>
<proteinExistence type="inferred from homology"/>
<accession>A0ABM0V2T8</accession>
<dbReference type="Gene3D" id="1.10.630.10">
    <property type="entry name" value="Cytochrome P450"/>
    <property type="match status" value="1"/>
</dbReference>
<evidence type="ECO:0000256" key="4">
    <source>
        <dbReference type="ARBA" id="ARBA00022692"/>
    </source>
</evidence>
<keyword evidence="10" id="KW-1185">Reference proteome</keyword>
<keyword evidence="9" id="KW-0472">Membrane</keyword>
<name>A0ABM0V2T8_CAMSA</name>